<evidence type="ECO:0000256" key="6">
    <source>
        <dbReference type="SAM" id="Phobius"/>
    </source>
</evidence>
<evidence type="ECO:0000256" key="4">
    <source>
        <dbReference type="ARBA" id="ARBA00022989"/>
    </source>
</evidence>
<dbReference type="Proteomes" id="UP000678499">
    <property type="component" value="Unassembled WGS sequence"/>
</dbReference>
<feature type="transmembrane region" description="Helical" evidence="6">
    <location>
        <begin position="196"/>
        <end position="218"/>
    </location>
</feature>
<feature type="transmembrane region" description="Helical" evidence="6">
    <location>
        <begin position="161"/>
        <end position="184"/>
    </location>
</feature>
<dbReference type="EMBL" id="CAJPEX010000201">
    <property type="protein sequence ID" value="CAG0914227.1"/>
    <property type="molecule type" value="Genomic_DNA"/>
</dbReference>
<organism evidence="7">
    <name type="scientific">Notodromas monacha</name>
    <dbReference type="NCBI Taxonomy" id="399045"/>
    <lineage>
        <taxon>Eukaryota</taxon>
        <taxon>Metazoa</taxon>
        <taxon>Ecdysozoa</taxon>
        <taxon>Arthropoda</taxon>
        <taxon>Crustacea</taxon>
        <taxon>Oligostraca</taxon>
        <taxon>Ostracoda</taxon>
        <taxon>Podocopa</taxon>
        <taxon>Podocopida</taxon>
        <taxon>Cypridocopina</taxon>
        <taxon>Cypridoidea</taxon>
        <taxon>Cyprididae</taxon>
        <taxon>Notodromas</taxon>
    </lineage>
</organism>
<dbReference type="AlphaFoldDB" id="A0A7R9G9H9"/>
<gene>
    <name evidence="7" type="ORF">NMOB1V02_LOCUS1931</name>
</gene>
<evidence type="ECO:0000313" key="8">
    <source>
        <dbReference type="Proteomes" id="UP000678499"/>
    </source>
</evidence>
<dbReference type="PANTHER" id="PTHR23506:SF26">
    <property type="entry name" value="MFS-TYPE TRANSPORTER SLC18B1"/>
    <property type="match status" value="1"/>
</dbReference>
<dbReference type="Gene3D" id="1.20.1250.20">
    <property type="entry name" value="MFS general substrate transporter like domains"/>
    <property type="match status" value="1"/>
</dbReference>
<evidence type="ECO:0000256" key="2">
    <source>
        <dbReference type="ARBA" id="ARBA00022448"/>
    </source>
</evidence>
<feature type="transmembrane region" description="Helical" evidence="6">
    <location>
        <begin position="363"/>
        <end position="389"/>
    </location>
</feature>
<protein>
    <recommendedName>
        <fullName evidence="9">Major facilitator superfamily (MFS) profile domain-containing protein</fullName>
    </recommendedName>
</protein>
<dbReference type="PANTHER" id="PTHR23506">
    <property type="entry name" value="GH10249P"/>
    <property type="match status" value="1"/>
</dbReference>
<evidence type="ECO:0000313" key="7">
    <source>
        <dbReference type="EMBL" id="CAD7274075.1"/>
    </source>
</evidence>
<keyword evidence="4 6" id="KW-1133">Transmembrane helix</keyword>
<name>A0A7R9G9H9_9CRUS</name>
<dbReference type="GO" id="GO:0022857">
    <property type="term" value="F:transmembrane transporter activity"/>
    <property type="evidence" value="ECO:0007669"/>
    <property type="project" value="InterPro"/>
</dbReference>
<dbReference type="InterPro" id="IPR036259">
    <property type="entry name" value="MFS_trans_sf"/>
</dbReference>
<feature type="transmembrane region" description="Helical" evidence="6">
    <location>
        <begin position="224"/>
        <end position="249"/>
    </location>
</feature>
<reference evidence="7" key="1">
    <citation type="submission" date="2020-11" db="EMBL/GenBank/DDBJ databases">
        <authorList>
            <person name="Tran Van P."/>
        </authorList>
    </citation>
    <scope>NUCLEOTIDE SEQUENCE</scope>
</reference>
<keyword evidence="3 6" id="KW-0812">Transmembrane</keyword>
<proteinExistence type="predicted"/>
<comment type="subcellular location">
    <subcellularLocation>
        <location evidence="1">Membrane</location>
        <topology evidence="1">Multi-pass membrane protein</topology>
    </subcellularLocation>
</comment>
<accession>A0A7R9G9H9</accession>
<evidence type="ECO:0000256" key="1">
    <source>
        <dbReference type="ARBA" id="ARBA00004141"/>
    </source>
</evidence>
<keyword evidence="8" id="KW-1185">Reference proteome</keyword>
<evidence type="ECO:0008006" key="9">
    <source>
        <dbReference type="Google" id="ProtNLM"/>
    </source>
</evidence>
<dbReference type="Pfam" id="PF07690">
    <property type="entry name" value="MFS_1"/>
    <property type="match status" value="1"/>
</dbReference>
<dbReference type="SUPFAM" id="SSF103473">
    <property type="entry name" value="MFS general substrate transporter"/>
    <property type="match status" value="1"/>
</dbReference>
<keyword evidence="2" id="KW-0813">Transport</keyword>
<dbReference type="EMBL" id="OA882238">
    <property type="protein sequence ID" value="CAD7274075.1"/>
    <property type="molecule type" value="Genomic_DNA"/>
</dbReference>
<keyword evidence="5 6" id="KW-0472">Membrane</keyword>
<evidence type="ECO:0000256" key="5">
    <source>
        <dbReference type="ARBA" id="ARBA00023136"/>
    </source>
</evidence>
<feature type="transmembrane region" description="Helical" evidence="6">
    <location>
        <begin position="401"/>
        <end position="420"/>
    </location>
</feature>
<dbReference type="InterPro" id="IPR011701">
    <property type="entry name" value="MFS"/>
</dbReference>
<dbReference type="OrthoDB" id="446368at2759"/>
<dbReference type="GO" id="GO:0016020">
    <property type="term" value="C:membrane"/>
    <property type="evidence" value="ECO:0007669"/>
    <property type="project" value="UniProtKB-SubCell"/>
</dbReference>
<dbReference type="InterPro" id="IPR050930">
    <property type="entry name" value="MFS_Vesicular_Transporter"/>
</dbReference>
<evidence type="ECO:0000256" key="3">
    <source>
        <dbReference type="ARBA" id="ARBA00022692"/>
    </source>
</evidence>
<feature type="transmembrane region" description="Helical" evidence="6">
    <location>
        <begin position="261"/>
        <end position="281"/>
    </location>
</feature>
<sequence>MVVERERESPQLRTVHACYTGVHIPAGSHFLLVPAGIGVPSRSLAPDEPQCACVKDVNSNIKLKIELPRTDVFRVLTAAEVGAGAVVVAHSPAAIPHRRNKGKATVVVTRAGVSSSSSLPDLESEKTASLPAAAFLTPTSSTSSSSSTSTTTTTTYTKSQVAVLIVLFTSTLSSAFAVCLFPPFFPQIAESKGAPVSVYGFIIGTNCLTSFFVTPIFGKHLNKIGLRFAFVAGLFMSGGCCFLSGFLEFFPPGLEFVLESIAIRIVHASANALVIVSTFAYGATEFPQSVASIFSVTRAMMNVGQLLGPVVGGALYEAGGFKMPFLVMGVVQMCMALPARLLLPNYEEDGEDEKEPTSIFSILSIPTIWIALCNIISSTMSNGFLSIMLEPQILRQAPRHNKLVIFLAAGLGAASFAFLGPVPGIPIKETLTVAIVALSLNGIAISGQQVAGMADATYEATTAGHVDPHGIVSGVWSSMCGGGRFISRCFAGLVVESIGFREATCIIVLLQVTVPPSQPPMWRLCKRGCANAAAVRAAVDENGRITFEDLEETLGIDAWLISRILKLNYNNKKSAGRTPHLLGGEQNSAWAVVALGFATARCRGYDDSCKDQASKPLLRRRRGKTIDVVSTTTPSEPLMPKAFLAVRARRRPSSFSKSFDFAASYET</sequence>